<dbReference type="OrthoDB" id="48982at2"/>
<reference evidence="1 2" key="1">
    <citation type="submission" date="2014-08" db="EMBL/GenBank/DDBJ databases">
        <title>Fervidobacterium pennivorans DYC genome.</title>
        <authorList>
            <person name="Wushke S."/>
        </authorList>
    </citation>
    <scope>NUCLEOTIDE SEQUENCE [LARGE SCALE GENOMIC DNA]</scope>
    <source>
        <strain evidence="1 2">DYC</strain>
    </source>
</reference>
<evidence type="ECO:0000313" key="2">
    <source>
        <dbReference type="Proteomes" id="UP000077096"/>
    </source>
</evidence>
<dbReference type="Proteomes" id="UP000077096">
    <property type="component" value="Chromosome"/>
</dbReference>
<dbReference type="PATRIC" id="fig|93466.3.peg.1812"/>
<sequence>MKIYYDPNFTFQELLDYYAPSILDINGEKFIDLHSLNIVNFLGLQPIKRYNEEINGWFFNVSEYETNEILPLENLLPFNNENFEKFKISNTLSFEYLRYNEVYNNLFLKVENTLNNLECVISLNNNFLTQHLEVFADVGFEFLLEINVVLTIKNLANRYSFSSSFNHPFVFRIELSNTFYEQVYKFLEEFRDFNKKISERIPVLYSQFRQLPKSDELARILLNSSIDSFTKTIYNYGSIELFIDDLRKLAELLSLFTENSKLD</sequence>
<name>A0A172T4W4_FERPE</name>
<gene>
    <name evidence="1" type="ORF">JM64_08615</name>
</gene>
<accession>A0A172T4W4</accession>
<protein>
    <submittedName>
        <fullName evidence="1">Uncharacterized protein</fullName>
    </submittedName>
</protein>
<dbReference type="AlphaFoldDB" id="A0A172T4W4"/>
<evidence type="ECO:0000313" key="1">
    <source>
        <dbReference type="EMBL" id="ANE41986.1"/>
    </source>
</evidence>
<dbReference type="KEGG" id="fng:JM64_08615"/>
<proteinExistence type="predicted"/>
<dbReference type="EMBL" id="CP011393">
    <property type="protein sequence ID" value="ANE41986.1"/>
    <property type="molecule type" value="Genomic_DNA"/>
</dbReference>
<organism evidence="1 2">
    <name type="scientific">Fervidobacterium pennivorans</name>
    <dbReference type="NCBI Taxonomy" id="93466"/>
    <lineage>
        <taxon>Bacteria</taxon>
        <taxon>Thermotogati</taxon>
        <taxon>Thermotogota</taxon>
        <taxon>Thermotogae</taxon>
        <taxon>Thermotogales</taxon>
        <taxon>Fervidobacteriaceae</taxon>
        <taxon>Fervidobacterium</taxon>
    </lineage>
</organism>